<dbReference type="EMBL" id="JAWDJW010000160">
    <property type="protein sequence ID" value="KAK3081450.1"/>
    <property type="molecule type" value="Genomic_DNA"/>
</dbReference>
<proteinExistence type="predicted"/>
<sequence length="870" mass="95344">MSSSKTVPKPQSAKKRRASSMPPPAPTPEEETRRKAARASLMNLTPSISNQNDHSIAASKTPPSGTLTKDLQPSSAGPSKKAISKDRSTSKLARTPENQEIKTAKTNKRKRKSEVDDQATPSTAVKKTYQHPPGWYGTPEEWKRSSQKSTEKAKSSSAPQKAPTPPSASEDAQTPSAELALRPEPSPQVNGGSQGSPAPAYGQDQAARAADVSEKAEARTPRKRRSDAGVKRGPRVRPTDADPAVVSSSDVIATPNESTSEETPPVPQSTTVPDPVRASPSSTQAMETVSLSQRRSSDKHDNTDEQAAPSFARRKGPLSKTLKEQIVRSAEDTMSFVAQHRAWLEEEAKKMEACTQRFSVSSSQLQQHALQVATSQGPLMSPPAESNAERISSLQSKVDELTKENGVLNKPLKQSKKASTGSENSTKVEIAALNGTIEGLRGEITKLEDAKNDARTENSLLEAKLNRVQTEKAELSDHLDKELKKSQKLRQQAQPDIQGVKERISDLYQKLSTDVDEKTASKVSMKSQLDSVEEHLDALLKEVDTFRKWEPETTKAKERVQKKLQKLAKANKALEEENAKLKLDASEVVKSTPLSDGSASSDIVRELEDANKALISENAKLKKMLAKTDTQTPDTLPVAPQHIYVVQSTLANPDRLLDHNVLGAYASLAEANEFARTRYNASPHCAEGGEIEEQEMLYQTNGSRESAKLGEPDEEGMVFEVWVDEMKVKGTAAVSVQKSVKEGIPKAGEYVYLLLREAPEDDETQDREVLATFANLDDANQEARRKYNIDAETTHMVSKKAWEKISGCTYVPSKEEEERKRNERAMSGSDLYGGYDEAIVSRRKDGGLCFGERDEEGGGAVIWVERSKMQ</sequence>
<name>A0ACC3DX91_9PEZI</name>
<gene>
    <name evidence="1" type="ORF">LTS18_006575</name>
</gene>
<evidence type="ECO:0000313" key="2">
    <source>
        <dbReference type="Proteomes" id="UP001186974"/>
    </source>
</evidence>
<dbReference type="Proteomes" id="UP001186974">
    <property type="component" value="Unassembled WGS sequence"/>
</dbReference>
<organism evidence="1 2">
    <name type="scientific">Coniosporium uncinatum</name>
    <dbReference type="NCBI Taxonomy" id="93489"/>
    <lineage>
        <taxon>Eukaryota</taxon>
        <taxon>Fungi</taxon>
        <taxon>Dikarya</taxon>
        <taxon>Ascomycota</taxon>
        <taxon>Pezizomycotina</taxon>
        <taxon>Dothideomycetes</taxon>
        <taxon>Dothideomycetes incertae sedis</taxon>
        <taxon>Coniosporium</taxon>
    </lineage>
</organism>
<accession>A0ACC3DX91</accession>
<evidence type="ECO:0000313" key="1">
    <source>
        <dbReference type="EMBL" id="KAK3081450.1"/>
    </source>
</evidence>
<protein>
    <submittedName>
        <fullName evidence="1">Uncharacterized protein</fullName>
    </submittedName>
</protein>
<comment type="caution">
    <text evidence="1">The sequence shown here is derived from an EMBL/GenBank/DDBJ whole genome shotgun (WGS) entry which is preliminary data.</text>
</comment>
<reference evidence="1" key="1">
    <citation type="submission" date="2024-09" db="EMBL/GenBank/DDBJ databases">
        <title>Black Yeasts Isolated from many extreme environments.</title>
        <authorList>
            <person name="Coleine C."/>
            <person name="Stajich J.E."/>
            <person name="Selbmann L."/>
        </authorList>
    </citation>
    <scope>NUCLEOTIDE SEQUENCE</scope>
    <source>
        <strain evidence="1">CCFEE 5737</strain>
    </source>
</reference>
<keyword evidence="2" id="KW-1185">Reference proteome</keyword>